<evidence type="ECO:0000256" key="1">
    <source>
        <dbReference type="SAM" id="MobiDB-lite"/>
    </source>
</evidence>
<dbReference type="EMBL" id="JACDTQ010003659">
    <property type="protein sequence ID" value="KAF5913123.1"/>
    <property type="molecule type" value="Genomic_DNA"/>
</dbReference>
<feature type="region of interest" description="Disordered" evidence="1">
    <location>
        <begin position="1"/>
        <end position="81"/>
    </location>
</feature>
<dbReference type="Proteomes" id="UP000551758">
    <property type="component" value="Unassembled WGS sequence"/>
</dbReference>
<proteinExistence type="predicted"/>
<evidence type="ECO:0008006" key="4">
    <source>
        <dbReference type="Google" id="ProtNLM"/>
    </source>
</evidence>
<keyword evidence="3" id="KW-1185">Reference proteome</keyword>
<name>A0A7J7EBR8_DICBM</name>
<organism evidence="2 3">
    <name type="scientific">Diceros bicornis minor</name>
    <name type="common">South-central black rhinoceros</name>
    <dbReference type="NCBI Taxonomy" id="77932"/>
    <lineage>
        <taxon>Eukaryota</taxon>
        <taxon>Metazoa</taxon>
        <taxon>Chordata</taxon>
        <taxon>Craniata</taxon>
        <taxon>Vertebrata</taxon>
        <taxon>Euteleostomi</taxon>
        <taxon>Mammalia</taxon>
        <taxon>Eutheria</taxon>
        <taxon>Laurasiatheria</taxon>
        <taxon>Perissodactyla</taxon>
        <taxon>Rhinocerotidae</taxon>
        <taxon>Diceros</taxon>
    </lineage>
</organism>
<dbReference type="AlphaFoldDB" id="A0A7J7EBR8"/>
<sequence>MPKGGRRGGHKGQLRQYTSPKEIKAQLQAEKQKARGEEEQVEGGDGAADNQQVHTTGPGRAQGAFQERTRSNREAEGKRALHENAFSWEELNEQAKADLGRLEAVRKKEERKAKDDATLLGKRMQWLSLNK</sequence>
<evidence type="ECO:0000313" key="2">
    <source>
        <dbReference type="EMBL" id="KAF5913123.1"/>
    </source>
</evidence>
<comment type="caution">
    <text evidence="2">The sequence shown here is derived from an EMBL/GenBank/DDBJ whole genome shotgun (WGS) entry which is preliminary data.</text>
</comment>
<evidence type="ECO:0000313" key="3">
    <source>
        <dbReference type="Proteomes" id="UP000551758"/>
    </source>
</evidence>
<reference evidence="2 3" key="1">
    <citation type="journal article" date="2020" name="Mol. Biol. Evol.">
        <title>Interspecific Gene Flow and the Evolution of Specialization in Black and White Rhinoceros.</title>
        <authorList>
            <person name="Moodley Y."/>
            <person name="Westbury M.V."/>
            <person name="Russo I.M."/>
            <person name="Gopalakrishnan S."/>
            <person name="Rakotoarivelo A."/>
            <person name="Olsen R.A."/>
            <person name="Prost S."/>
            <person name="Tunstall T."/>
            <person name="Ryder O.A."/>
            <person name="Dalen L."/>
            <person name="Bruford M.W."/>
        </authorList>
    </citation>
    <scope>NUCLEOTIDE SEQUENCE [LARGE SCALE GENOMIC DNA]</scope>
    <source>
        <strain evidence="2">SBR-YM</strain>
        <tissue evidence="2">Skin</tissue>
    </source>
</reference>
<feature type="compositionally biased region" description="Basic residues" evidence="1">
    <location>
        <begin position="1"/>
        <end position="13"/>
    </location>
</feature>
<feature type="compositionally biased region" description="Basic and acidic residues" evidence="1">
    <location>
        <begin position="67"/>
        <end position="81"/>
    </location>
</feature>
<gene>
    <name evidence="2" type="ORF">HPG69_009074</name>
</gene>
<protein>
    <recommendedName>
        <fullName evidence="4">Casein kinase substrate phosphoprotein PP28 domain-containing protein</fullName>
    </recommendedName>
</protein>
<accession>A0A7J7EBR8</accession>